<dbReference type="OrthoDB" id="77564at2759"/>
<feature type="compositionally biased region" description="Polar residues" evidence="6">
    <location>
        <begin position="869"/>
        <end position="879"/>
    </location>
</feature>
<keyword evidence="5" id="KW-0539">Nucleus</keyword>
<evidence type="ECO:0000313" key="7">
    <source>
        <dbReference type="EMBL" id="KAF2748040.1"/>
    </source>
</evidence>
<proteinExistence type="inferred from homology"/>
<evidence type="ECO:0000256" key="5">
    <source>
        <dbReference type="ARBA" id="ARBA00023242"/>
    </source>
</evidence>
<keyword evidence="8" id="KW-1185">Reference proteome</keyword>
<dbReference type="EMBL" id="MU006570">
    <property type="protein sequence ID" value="KAF2748040.1"/>
    <property type="molecule type" value="Genomic_DNA"/>
</dbReference>
<feature type="region of interest" description="Disordered" evidence="6">
    <location>
        <begin position="1882"/>
        <end position="1962"/>
    </location>
</feature>
<comment type="subcellular location">
    <subcellularLocation>
        <location evidence="2">Nucleus</location>
    </subcellularLocation>
</comment>
<dbReference type="PANTHER" id="PTHR15502:SF7">
    <property type="entry name" value="CALCINEURIN-BINDING PROTEIN CABIN-1"/>
    <property type="match status" value="1"/>
</dbReference>
<dbReference type="PANTHER" id="PTHR15502">
    <property type="entry name" value="CALCINEURIN-BINDING PROTEIN CABIN 1-RELATED"/>
    <property type="match status" value="1"/>
</dbReference>
<organism evidence="7 8">
    <name type="scientific">Sporormia fimetaria CBS 119925</name>
    <dbReference type="NCBI Taxonomy" id="1340428"/>
    <lineage>
        <taxon>Eukaryota</taxon>
        <taxon>Fungi</taxon>
        <taxon>Dikarya</taxon>
        <taxon>Ascomycota</taxon>
        <taxon>Pezizomycotina</taxon>
        <taxon>Dothideomycetes</taxon>
        <taxon>Pleosporomycetidae</taxon>
        <taxon>Pleosporales</taxon>
        <taxon>Sporormiaceae</taxon>
        <taxon>Sporormia</taxon>
    </lineage>
</organism>
<dbReference type="GO" id="GO:0031491">
    <property type="term" value="F:nucleosome binding"/>
    <property type="evidence" value="ECO:0007669"/>
    <property type="project" value="TreeGrafter"/>
</dbReference>
<feature type="region of interest" description="Disordered" evidence="6">
    <location>
        <begin position="844"/>
        <end position="879"/>
    </location>
</feature>
<dbReference type="InterPro" id="IPR033053">
    <property type="entry name" value="Hir3/CABIN1"/>
</dbReference>
<gene>
    <name evidence="7" type="ORF">M011DRAFT_467079</name>
</gene>
<feature type="compositionally biased region" description="Polar residues" evidence="6">
    <location>
        <begin position="444"/>
        <end position="456"/>
    </location>
</feature>
<accession>A0A6A6VER4</accession>
<dbReference type="Proteomes" id="UP000799440">
    <property type="component" value="Unassembled WGS sequence"/>
</dbReference>
<name>A0A6A6VER4_9PLEO</name>
<reference evidence="7" key="1">
    <citation type="journal article" date="2020" name="Stud. Mycol.">
        <title>101 Dothideomycetes genomes: a test case for predicting lifestyles and emergence of pathogens.</title>
        <authorList>
            <person name="Haridas S."/>
            <person name="Albert R."/>
            <person name="Binder M."/>
            <person name="Bloem J."/>
            <person name="Labutti K."/>
            <person name="Salamov A."/>
            <person name="Andreopoulos B."/>
            <person name="Baker S."/>
            <person name="Barry K."/>
            <person name="Bills G."/>
            <person name="Bluhm B."/>
            <person name="Cannon C."/>
            <person name="Castanera R."/>
            <person name="Culley D."/>
            <person name="Daum C."/>
            <person name="Ezra D."/>
            <person name="Gonzalez J."/>
            <person name="Henrissat B."/>
            <person name="Kuo A."/>
            <person name="Liang C."/>
            <person name="Lipzen A."/>
            <person name="Lutzoni F."/>
            <person name="Magnuson J."/>
            <person name="Mondo S."/>
            <person name="Nolan M."/>
            <person name="Ohm R."/>
            <person name="Pangilinan J."/>
            <person name="Park H.-J."/>
            <person name="Ramirez L."/>
            <person name="Alfaro M."/>
            <person name="Sun H."/>
            <person name="Tritt A."/>
            <person name="Yoshinaga Y."/>
            <person name="Zwiers L.-H."/>
            <person name="Turgeon B."/>
            <person name="Goodwin S."/>
            <person name="Spatafora J."/>
            <person name="Crous P."/>
            <person name="Grigoriev I."/>
        </authorList>
    </citation>
    <scope>NUCLEOTIDE SEQUENCE</scope>
    <source>
        <strain evidence="7">CBS 119925</strain>
    </source>
</reference>
<evidence type="ECO:0000256" key="3">
    <source>
        <dbReference type="ARBA" id="ARBA00007335"/>
    </source>
</evidence>
<dbReference type="GO" id="GO:0005634">
    <property type="term" value="C:nucleus"/>
    <property type="evidence" value="ECO:0007669"/>
    <property type="project" value="UniProtKB-SubCell"/>
</dbReference>
<feature type="region of interest" description="Disordered" evidence="6">
    <location>
        <begin position="1"/>
        <end position="22"/>
    </location>
</feature>
<evidence type="ECO:0000256" key="4">
    <source>
        <dbReference type="ARBA" id="ARBA00014848"/>
    </source>
</evidence>
<comment type="similarity">
    <text evidence="3">Belongs to the HIR3 family.</text>
</comment>
<dbReference type="GO" id="GO:0000417">
    <property type="term" value="C:HIR complex"/>
    <property type="evidence" value="ECO:0007669"/>
    <property type="project" value="TreeGrafter"/>
</dbReference>
<protein>
    <recommendedName>
        <fullName evidence="4">Histone transcription regulator 3 homolog</fullName>
    </recommendedName>
</protein>
<feature type="compositionally biased region" description="Acidic residues" evidence="6">
    <location>
        <begin position="1896"/>
        <end position="1909"/>
    </location>
</feature>
<feature type="compositionally biased region" description="Acidic residues" evidence="6">
    <location>
        <begin position="1953"/>
        <end position="1962"/>
    </location>
</feature>
<evidence type="ECO:0000256" key="2">
    <source>
        <dbReference type="ARBA" id="ARBA00004123"/>
    </source>
</evidence>
<evidence type="ECO:0000256" key="1">
    <source>
        <dbReference type="ARBA" id="ARBA00002687"/>
    </source>
</evidence>
<evidence type="ECO:0000256" key="6">
    <source>
        <dbReference type="SAM" id="MobiDB-lite"/>
    </source>
</evidence>
<feature type="compositionally biased region" description="Basic and acidic residues" evidence="6">
    <location>
        <begin position="379"/>
        <end position="401"/>
    </location>
</feature>
<feature type="region of interest" description="Disordered" evidence="6">
    <location>
        <begin position="326"/>
        <end position="456"/>
    </location>
</feature>
<evidence type="ECO:0000313" key="8">
    <source>
        <dbReference type="Proteomes" id="UP000799440"/>
    </source>
</evidence>
<comment type="function">
    <text evidence="1">Has a role in a nucleosome assembly pathway that is required for the integrity of heterochromatin and proper chromosome segregation.</text>
</comment>
<feature type="compositionally biased region" description="Acidic residues" evidence="6">
    <location>
        <begin position="12"/>
        <end position="22"/>
    </location>
</feature>
<dbReference type="GO" id="GO:0006325">
    <property type="term" value="P:chromatin organization"/>
    <property type="evidence" value="ECO:0007669"/>
    <property type="project" value="InterPro"/>
</dbReference>
<sequence>MKSTWKTLNDVSDQESEEEVDDTKEIQIEEALKLYQNALKLHSESPASSEKAAEAYKALFESEIFKYDESISEYRRHELYGDTLVFDTIFDDDFEPSPVQTTGGNESASNTLHQIIHLAYKNRGQFLLETMQHWIKEHGSDRQEERSKNLVMVLNCFGEALDKDDTDLDLWLRAASVAALLGSRRITRFCLEAVLDEEDDLIDSIMRLPGLEEGFAGNQLKELVFKLEDTLSLALPPLTSFKRKKLSETLKRHLNPYPFAPLPSDIAESARLGDTKATQARIVIDPRKWDWTNVGEALLREFQLEVGGYTNHLSSPAVVINTPIQSHGADPVEAPEAPGAETSKSGEVPLVDSAADGGENGHVLPNGYLSTEPAALDTSDGKDVVMERQADTMEPKPKEAELNTPVDDTATQSRKRSTDSAGLPEVAEGGRSRSKRIRARDTLPDTSTSADSVGLSSGKQLENKLYPYIHADKCLFEVINDILERVGVSGMGSPEQLRVMLNDAAAGNTEQELADVAACSLFSALQSGNPKVAASITSKDPPDYGQMTRESGLSAFLGFSRRDTLRSSSKPLLEDEGLLDFAEYVNANWFSIKEAGFAWIERMLCPGSLHIPGGTEQMRTSKYMHYRWSEELKQHLVQVMVRFDETIHPRMVDRIAKMDTRILNARADGDAYYLSDWDNAQIEMTQTLFELHLDVYSLIKHPLSGVDATTQIRQKDRLDRWSALARDTIQLRSGCKPDLDIDQLALRHIWASVFQLNVDDDVQSEYVVQLMGELKRMLQSTGHPVIELQNNAVMPEISVTAVEGELARISMKDFFFKVFDHDETDPVAVIESLEPILEPCIEYPPDPKDGVNTGAERPDRENSLAVAPSTHSGPESETQNAAHLQEMTEFLKTSNLRFRLTLWHRLREAYEAIDYTPKVLVCYLRIFGEVMESLRECNFRDKPPAMRQADMASTIRILDDVLSRALTIVRDDKGVFECLTYEQLQSSMTALGQALRILTCANNLEDRVRVGHLTGPRFDGLPPGTFEKVTAKLHDIQLRAWMLQYHLLKEGIGQNASAFPTPSEDKFEFLRHVHYATGVRGFAHAAGKLFLRLAKDEILQLDDVIDGNTRDAELAQLLYDLYDIKVFIQPADCQDYGALHESGLDRRTATQLLPFIMAQARKMDIKDISKTELKGAIDKVHGALGRPKTNEDMSINRKIVTNFLKSPINPISLFGCLKGVGALSTKQVPPDAAPPATMGWYFLMGDIALNKFRSQKRLTQSSTEDINFAQAFFCQDLEFSVDRWETWYRLAQANDTQLEEAVAWSVEKLNSGNQELITYQRHAIHCYTMATACAVRDAGVAPQTVAKVADMYSDFGTRMYASTREPFGMHAFLVREAEQRTYSKFEDHGLYQNPPFTPLGLYTAWKFAAVLFKRAIKGKPERWWNHYMLSKCLWKMYCARTNDIPAPTETPTRQEVVAAIVNAINTLPEKRERGREPILEPHYKLLSVVHKLFLRKDVGYKEGDDLLRNTPYSRNIEGPENAEDWKRYITSVLKALRTADKSGWHHRMIARHAHIIYDDTRDDLAADAAKHEMTQHMFTKTMNVQVWKPEYERPGRHFVYTSRYTRFFNGLLDQTGDKVSMELLARRVRRRANDFFEHTKLWQEVCMQYLRLLRRLGQIPESHEEVVFKSINHDEFAVLAARLEAWSQSPGTQDATLDILRDAIELKRTNNSLMRPLLIDDLIGDTYAVLYATVAPRLPPLPTEQQAQNPSANIVAPYQTGAAPLLAVQVDGTSETGPHATSSFGIFHSNQLQTQPPEPPPRGRTKPIGRREIQRRAEAVANKPTASVATPTTMAIRSPHSVHVVIPPVPGPNGENSVPRKVSEQLDDLAKETSTGVNSVANVESSGPASVHTVLDDADDESELSELDESEVRLMQENVDVDGSMLDVIKDEDEGLSPSAEQLQLEGARESPEVDEEHEDEK</sequence>